<evidence type="ECO:0000313" key="2">
    <source>
        <dbReference type="Proteomes" id="UP000606008"/>
    </source>
</evidence>
<accession>A0ABX0QBV3</accession>
<dbReference type="EMBL" id="WAEL01000001">
    <property type="protein sequence ID" value="NID09383.1"/>
    <property type="molecule type" value="Genomic_DNA"/>
</dbReference>
<gene>
    <name evidence="1" type="ORF">F7231_04310</name>
</gene>
<organism evidence="1 2">
    <name type="scientific">Fibrivirga algicola</name>
    <dbReference type="NCBI Taxonomy" id="2950420"/>
    <lineage>
        <taxon>Bacteria</taxon>
        <taxon>Pseudomonadati</taxon>
        <taxon>Bacteroidota</taxon>
        <taxon>Cytophagia</taxon>
        <taxon>Cytophagales</taxon>
        <taxon>Spirosomataceae</taxon>
        <taxon>Fibrivirga</taxon>
    </lineage>
</organism>
<name>A0ABX0QBV3_9BACT</name>
<keyword evidence="2" id="KW-1185">Reference proteome</keyword>
<proteinExistence type="predicted"/>
<protein>
    <submittedName>
        <fullName evidence="1">Uncharacterized protein</fullName>
    </submittedName>
</protein>
<dbReference type="Proteomes" id="UP000606008">
    <property type="component" value="Unassembled WGS sequence"/>
</dbReference>
<comment type="caution">
    <text evidence="1">The sequence shown here is derived from an EMBL/GenBank/DDBJ whole genome shotgun (WGS) entry which is preliminary data.</text>
</comment>
<reference evidence="1" key="1">
    <citation type="submission" date="2024-05" db="EMBL/GenBank/DDBJ databases">
        <authorList>
            <person name="Jung D.-H."/>
        </authorList>
    </citation>
    <scope>NUCLEOTIDE SEQUENCE</scope>
    <source>
        <strain evidence="1">JA-25</strain>
    </source>
</reference>
<sequence>MKRLCKRPKDGYSSCPSDICGELVGKNIEDLIVSNNSILETFGSNSLVIKVRFPCKSNGKNKSGGFRVISFINKERQEITFLDVYPKAGSQRSDNLVEGGKEMLLEEYVEEHESGALIEHDLDKKLAKIDPSEELEITV</sequence>
<evidence type="ECO:0000313" key="1">
    <source>
        <dbReference type="EMBL" id="NID09383.1"/>
    </source>
</evidence>
<dbReference type="RefSeq" id="WP_166691015.1">
    <property type="nucleotide sequence ID" value="NZ_WAEL01000001.1"/>
</dbReference>